<reference evidence="2" key="1">
    <citation type="submission" date="2020-07" db="EMBL/GenBank/DDBJ databases">
        <authorList>
            <person name="Lin J."/>
        </authorList>
    </citation>
    <scope>NUCLEOTIDE SEQUENCE</scope>
</reference>
<feature type="region of interest" description="Disordered" evidence="1">
    <location>
        <begin position="165"/>
        <end position="196"/>
    </location>
</feature>
<accession>A0A6V7NPU6</accession>
<proteinExistence type="predicted"/>
<gene>
    <name evidence="2" type="ORF">CB5_LOCUS3862</name>
</gene>
<evidence type="ECO:0000256" key="1">
    <source>
        <dbReference type="SAM" id="MobiDB-lite"/>
    </source>
</evidence>
<organism evidence="2">
    <name type="scientific">Ananas comosus var. bracteatus</name>
    <name type="common">red pineapple</name>
    <dbReference type="NCBI Taxonomy" id="296719"/>
    <lineage>
        <taxon>Eukaryota</taxon>
        <taxon>Viridiplantae</taxon>
        <taxon>Streptophyta</taxon>
        <taxon>Embryophyta</taxon>
        <taxon>Tracheophyta</taxon>
        <taxon>Spermatophyta</taxon>
        <taxon>Magnoliopsida</taxon>
        <taxon>Liliopsida</taxon>
        <taxon>Poales</taxon>
        <taxon>Bromeliaceae</taxon>
        <taxon>Bromelioideae</taxon>
        <taxon>Ananas</taxon>
    </lineage>
</organism>
<sequence>MAVYRAMRARPSYLNASVPLSDDFRARQISRRNAILLLRRETLSLGDIRLSCYAWDPYTGAPRPPLSYRIWIRLVSLPYECWSSRTVAALVGGFGRFISADDFTTRMADLSGYRCLIAVNHLYYISKNLEISFGDTSLSILIQLERWFRVTDGLQDNNLHNEHVDQHDPADAPLGGHCPATTNRGRRSSTGGSTNYDATWNSSEILDRRRPTLLVEPYMCRPTSNINTSDCPPLLLRIGVRTSITGIRERPPFLLRTGVLTSSTDPPLLSPIRRQPEPRSPIPLGDFLRADALPTLRDFPHAVASPSSRSPPCRATFFAPTHLPSRRFRASGAAASGKRPPLASSSSAEGVVRLSNSNLPPFKLSSLVSADDRAAVHNLRLFFCAKDLRYTYLGFGLSASAPALDFVILVPVTNQGWTPLRSVPVGRDPTLPYLDCPAGPSSWWITNLVRPGVCVLGAPLLRSSPRITWAGGPFLLHLALTPQTTWAVGPLLSHSALSQRIISAGAPVLLHLALTPRITWAGGPFLLHLALTPQIT</sequence>
<feature type="compositionally biased region" description="Polar residues" evidence="1">
    <location>
        <begin position="180"/>
        <end position="196"/>
    </location>
</feature>
<name>A0A6V7NPU6_ANACO</name>
<protein>
    <submittedName>
        <fullName evidence="2">Uncharacterized protein</fullName>
    </submittedName>
</protein>
<dbReference type="AlphaFoldDB" id="A0A6V7NPU6"/>
<evidence type="ECO:0000313" key="2">
    <source>
        <dbReference type="EMBL" id="CAD1820651.1"/>
    </source>
</evidence>
<dbReference type="EMBL" id="LR862141">
    <property type="protein sequence ID" value="CAD1820651.1"/>
    <property type="molecule type" value="Genomic_DNA"/>
</dbReference>